<evidence type="ECO:0000256" key="12">
    <source>
        <dbReference type="RuleBase" id="RU000679"/>
    </source>
</evidence>
<comment type="subcellular location">
    <subcellularLocation>
        <location evidence="1">Membrane</location>
        <topology evidence="1">Multi-pass membrane protein</topology>
    </subcellularLocation>
</comment>
<evidence type="ECO:0000256" key="9">
    <source>
        <dbReference type="ARBA" id="ARBA00023136"/>
    </source>
</evidence>
<evidence type="ECO:0000256" key="2">
    <source>
        <dbReference type="ARBA" id="ARBA00007193"/>
    </source>
</evidence>
<comment type="caution">
    <text evidence="14">The sequence shown here is derived from an EMBL/GenBank/DDBJ whole genome shotgun (WGS) entry which is preliminary data.</text>
</comment>
<keyword evidence="11 12" id="KW-0407">Ion channel</keyword>
<evidence type="ECO:0000256" key="3">
    <source>
        <dbReference type="ARBA" id="ARBA00022448"/>
    </source>
</evidence>
<keyword evidence="5 12" id="KW-0812">Transmembrane</keyword>
<evidence type="ECO:0000256" key="7">
    <source>
        <dbReference type="ARBA" id="ARBA00023053"/>
    </source>
</evidence>
<keyword evidence="4 12" id="KW-0894">Sodium channel</keyword>
<evidence type="ECO:0000256" key="10">
    <source>
        <dbReference type="ARBA" id="ARBA00023201"/>
    </source>
</evidence>
<gene>
    <name evidence="14" type="primary">NCL1_27118</name>
    <name evidence="14" type="ORF">TNIN_149221</name>
</gene>
<keyword evidence="9 13" id="KW-0472">Membrane</keyword>
<dbReference type="GO" id="GO:0015280">
    <property type="term" value="F:ligand-gated sodium channel activity"/>
    <property type="evidence" value="ECO:0007669"/>
    <property type="project" value="TreeGrafter"/>
</dbReference>
<evidence type="ECO:0000256" key="13">
    <source>
        <dbReference type="SAM" id="Phobius"/>
    </source>
</evidence>
<evidence type="ECO:0000313" key="15">
    <source>
        <dbReference type="Proteomes" id="UP000886998"/>
    </source>
</evidence>
<feature type="transmembrane region" description="Helical" evidence="13">
    <location>
        <begin position="21"/>
        <end position="43"/>
    </location>
</feature>
<evidence type="ECO:0000256" key="6">
    <source>
        <dbReference type="ARBA" id="ARBA00022989"/>
    </source>
</evidence>
<sequence>MLTGVPQIATAGNIPKKVVRALVFVFCVVGFIYQSLVFMNIYWQYQTVIDVKVENPKETEMPSFTFCTNNGIETSKVCEDPDMGKYCNRIIDEEVPFDWCVCLPHFCKDGKVMNITVPNSFIIKKLAYDTYENYQPYLVPFKKMMQDCYAEFKVIGEVNRNCGIDDFKNIRASTVDYDVLYACYTVHSQLDQPDAEPNMVHSGANEVYVFDVISEQYNPRITNAEMQLSIHNAKSILNPYSFGYSLKKGFTNMFRLKKTVKRLLPPPYETNCKDYLSLWKARGGKGPTSEKECIEECQKNSSIAVLGCLTDLYKVTGNERYCRQEADDKAVLAAAHECVLKNCRPACHNAIRVEIKLDGMQTTTYTYSPKYQNIETFSYVGGYVGMWLGISLVAVFDFLETLVIMMRYPFRRVMMHKAKKEQIDKVRKIQRDM</sequence>
<keyword evidence="15" id="KW-1185">Reference proteome</keyword>
<keyword evidence="7" id="KW-0915">Sodium</keyword>
<dbReference type="Gene3D" id="2.60.470.10">
    <property type="entry name" value="Acid-sensing ion channels like domains"/>
    <property type="match status" value="1"/>
</dbReference>
<keyword evidence="3 12" id="KW-0813">Transport</keyword>
<dbReference type="EMBL" id="BMAV01011984">
    <property type="protein sequence ID" value="GFY58298.1"/>
    <property type="molecule type" value="Genomic_DNA"/>
</dbReference>
<dbReference type="PANTHER" id="PTHR11690">
    <property type="entry name" value="AMILORIDE-SENSITIVE SODIUM CHANNEL-RELATED"/>
    <property type="match status" value="1"/>
</dbReference>
<evidence type="ECO:0000256" key="1">
    <source>
        <dbReference type="ARBA" id="ARBA00004141"/>
    </source>
</evidence>
<protein>
    <submittedName>
        <fullName evidence="14">Degenerin-like protein</fullName>
    </submittedName>
</protein>
<dbReference type="Pfam" id="PF00858">
    <property type="entry name" value="ASC"/>
    <property type="match status" value="1"/>
</dbReference>
<dbReference type="Gene3D" id="1.10.287.770">
    <property type="entry name" value="YojJ-like"/>
    <property type="match status" value="1"/>
</dbReference>
<dbReference type="OrthoDB" id="6433474at2759"/>
<keyword evidence="10 12" id="KW-0739">Sodium transport</keyword>
<evidence type="ECO:0000256" key="5">
    <source>
        <dbReference type="ARBA" id="ARBA00022692"/>
    </source>
</evidence>
<comment type="similarity">
    <text evidence="2 12">Belongs to the amiloride-sensitive sodium channel (TC 1.A.6) family.</text>
</comment>
<evidence type="ECO:0000256" key="4">
    <source>
        <dbReference type="ARBA" id="ARBA00022461"/>
    </source>
</evidence>
<proteinExistence type="inferred from homology"/>
<reference evidence="14" key="1">
    <citation type="submission" date="2020-08" db="EMBL/GenBank/DDBJ databases">
        <title>Multicomponent nature underlies the extraordinary mechanical properties of spider dragline silk.</title>
        <authorList>
            <person name="Kono N."/>
            <person name="Nakamura H."/>
            <person name="Mori M."/>
            <person name="Yoshida Y."/>
            <person name="Ohtoshi R."/>
            <person name="Malay A.D."/>
            <person name="Moran D.A.P."/>
            <person name="Tomita M."/>
            <person name="Numata K."/>
            <person name="Arakawa K."/>
        </authorList>
    </citation>
    <scope>NUCLEOTIDE SEQUENCE</scope>
</reference>
<evidence type="ECO:0000256" key="11">
    <source>
        <dbReference type="ARBA" id="ARBA00023303"/>
    </source>
</evidence>
<dbReference type="Proteomes" id="UP000886998">
    <property type="component" value="Unassembled WGS sequence"/>
</dbReference>
<feature type="transmembrane region" description="Helical" evidence="13">
    <location>
        <begin position="386"/>
        <end position="410"/>
    </location>
</feature>
<evidence type="ECO:0000256" key="8">
    <source>
        <dbReference type="ARBA" id="ARBA00023065"/>
    </source>
</evidence>
<accession>A0A8X6XQG3</accession>
<keyword evidence="6 13" id="KW-1133">Transmembrane helix</keyword>
<name>A0A8X6XQG3_9ARAC</name>
<keyword evidence="8 12" id="KW-0406">Ion transport</keyword>
<dbReference type="AlphaFoldDB" id="A0A8X6XQG3"/>
<dbReference type="InterPro" id="IPR001873">
    <property type="entry name" value="ENaC"/>
</dbReference>
<evidence type="ECO:0000313" key="14">
    <source>
        <dbReference type="EMBL" id="GFY58298.1"/>
    </source>
</evidence>
<dbReference type="GO" id="GO:0005886">
    <property type="term" value="C:plasma membrane"/>
    <property type="evidence" value="ECO:0007669"/>
    <property type="project" value="TreeGrafter"/>
</dbReference>
<organism evidence="14 15">
    <name type="scientific">Trichonephila inaurata madagascariensis</name>
    <dbReference type="NCBI Taxonomy" id="2747483"/>
    <lineage>
        <taxon>Eukaryota</taxon>
        <taxon>Metazoa</taxon>
        <taxon>Ecdysozoa</taxon>
        <taxon>Arthropoda</taxon>
        <taxon>Chelicerata</taxon>
        <taxon>Arachnida</taxon>
        <taxon>Araneae</taxon>
        <taxon>Araneomorphae</taxon>
        <taxon>Entelegynae</taxon>
        <taxon>Araneoidea</taxon>
        <taxon>Nephilidae</taxon>
        <taxon>Trichonephila</taxon>
        <taxon>Trichonephila inaurata</taxon>
    </lineage>
</organism>